<feature type="compositionally biased region" description="Basic and acidic residues" evidence="1">
    <location>
        <begin position="19"/>
        <end position="29"/>
    </location>
</feature>
<reference evidence="2 3" key="2">
    <citation type="journal article" date="2009" name="Nature">
        <title>A single regulatory gene is sufficient to alter bacterial host range.</title>
        <authorList>
            <person name="Mandel M.J."/>
            <person name="Wollenberg M.S."/>
            <person name="Stabb E.V."/>
            <person name="Visick K.L."/>
            <person name="Ruby E.G."/>
        </authorList>
    </citation>
    <scope>NUCLEOTIDE SEQUENCE [LARGE SCALE GENOMIC DNA]</scope>
    <source>
        <strain evidence="2 3">MJ11</strain>
    </source>
</reference>
<dbReference type="AlphaFoldDB" id="B5EU66"/>
<dbReference type="EMBL" id="CP001133">
    <property type="protein sequence ID" value="ACH63661.1"/>
    <property type="molecule type" value="Genomic_DNA"/>
</dbReference>
<name>B5EU66_ALIFM</name>
<reference evidence="3" key="1">
    <citation type="submission" date="2008-08" db="EMBL/GenBank/DDBJ databases">
        <title>Complete sequence of Vibrio fischeri strain MJ11.</title>
        <authorList>
            <person name="Mandel M.J."/>
            <person name="Stabb E.V."/>
            <person name="Ruby E.G."/>
            <person name="Ferriera S."/>
            <person name="Johnson J."/>
            <person name="Kravitz S."/>
            <person name="Beeson K."/>
            <person name="Sutton G."/>
            <person name="Rogers Y.-H."/>
            <person name="Friedman R."/>
            <person name="Frazier M."/>
            <person name="Venter J.C."/>
        </authorList>
    </citation>
    <scope>NUCLEOTIDE SEQUENCE [LARGE SCALE GENOMIC DNA]</scope>
    <source>
        <strain evidence="3">MJ11</strain>
    </source>
</reference>
<sequence>MDTSHQTHDLTLGTYVQEQENRSATEKMSVRPSTDHVTL</sequence>
<accession>B5EU66</accession>
<dbReference type="HOGENOM" id="CLU_3318985_0_0_6"/>
<dbReference type="KEGG" id="vfm:VFMJ11_A0685"/>
<protein>
    <submittedName>
        <fullName evidence="2">Uncharacterized protein</fullName>
    </submittedName>
</protein>
<dbReference type="Proteomes" id="UP000001857">
    <property type="component" value="Chromosome II"/>
</dbReference>
<gene>
    <name evidence="2" type="ordered locus">VFMJ11_A0685</name>
</gene>
<evidence type="ECO:0000256" key="1">
    <source>
        <dbReference type="SAM" id="MobiDB-lite"/>
    </source>
</evidence>
<feature type="region of interest" description="Disordered" evidence="1">
    <location>
        <begin position="1"/>
        <end position="39"/>
    </location>
</feature>
<evidence type="ECO:0000313" key="3">
    <source>
        <dbReference type="Proteomes" id="UP000001857"/>
    </source>
</evidence>
<evidence type="ECO:0000313" key="2">
    <source>
        <dbReference type="EMBL" id="ACH63661.1"/>
    </source>
</evidence>
<proteinExistence type="predicted"/>
<organism evidence="2 3">
    <name type="scientific">Aliivibrio fischeri (strain MJ11)</name>
    <name type="common">Vibrio fischeri</name>
    <dbReference type="NCBI Taxonomy" id="388396"/>
    <lineage>
        <taxon>Bacteria</taxon>
        <taxon>Pseudomonadati</taxon>
        <taxon>Pseudomonadota</taxon>
        <taxon>Gammaproteobacteria</taxon>
        <taxon>Vibrionales</taxon>
        <taxon>Vibrionaceae</taxon>
        <taxon>Aliivibrio</taxon>
    </lineage>
</organism>